<keyword evidence="2" id="KW-1185">Reference proteome</keyword>
<gene>
    <name evidence="1" type="ORF">HMPREF2087_00269</name>
</gene>
<comment type="caution">
    <text evidence="1">The sequence shown here is derived from an EMBL/GenBank/DDBJ whole genome shotgun (WGS) entry which is preliminary data.</text>
</comment>
<organism evidence="1 2">
    <name type="scientific">Helicobacter canis NCTC 12740</name>
    <dbReference type="NCBI Taxonomy" id="1357399"/>
    <lineage>
        <taxon>Bacteria</taxon>
        <taxon>Pseudomonadati</taxon>
        <taxon>Campylobacterota</taxon>
        <taxon>Epsilonproteobacteria</taxon>
        <taxon>Campylobacterales</taxon>
        <taxon>Helicobacteraceae</taxon>
        <taxon>Helicobacter</taxon>
    </lineage>
</organism>
<proteinExistence type="predicted"/>
<dbReference type="RefSeq" id="WP_023929181.1">
    <property type="nucleotide sequence ID" value="NZ_KI669458.1"/>
</dbReference>
<evidence type="ECO:0000313" key="1">
    <source>
        <dbReference type="EMBL" id="ETD27357.1"/>
    </source>
</evidence>
<dbReference type="AlphaFoldDB" id="V8CJU0"/>
<dbReference type="Proteomes" id="UP000018688">
    <property type="component" value="Unassembled WGS sequence"/>
</dbReference>
<name>V8CJU0_9HELI</name>
<evidence type="ECO:0000313" key="2">
    <source>
        <dbReference type="Proteomes" id="UP000018688"/>
    </source>
</evidence>
<protein>
    <submittedName>
        <fullName evidence="1">Uncharacterized protein</fullName>
    </submittedName>
</protein>
<sequence length="96" mass="10777">MRELESSPPRHCELCEAIYKSGLPRLAQGKARNDKKRASFLNTPEILQKQLGGRIFDEKAGLRWLLCGDKTWVSIAQAKGKLPALSQKANAKTRKE</sequence>
<reference evidence="1 2" key="1">
    <citation type="submission" date="2013-10" db="EMBL/GenBank/DDBJ databases">
        <title>The Genome Sequence of Helicobacter canis NCTC 12740.</title>
        <authorList>
            <consortium name="The Broad Institute Genomics Platform"/>
            <person name="Earl A."/>
            <person name="Fox J.G."/>
            <person name="Shen Z."/>
            <person name="Young S.K."/>
            <person name="Zeng Q."/>
            <person name="Gargeya S."/>
            <person name="Fitzgerald M."/>
            <person name="Abouelleil A."/>
            <person name="Alvarado L."/>
            <person name="Chapman S.B."/>
            <person name="Gainer-Dewar J."/>
            <person name="Goldberg J."/>
            <person name="Griggs A."/>
            <person name="Gujja S."/>
            <person name="Hansen M."/>
            <person name="Howarth C."/>
            <person name="Imamovic A."/>
            <person name="Ireland A."/>
            <person name="Larimer J."/>
            <person name="McCowan C."/>
            <person name="Murphy C."/>
            <person name="Pearson M."/>
            <person name="Poon T.W."/>
            <person name="Priest M."/>
            <person name="Roberts A."/>
            <person name="Saif S."/>
            <person name="Shea T."/>
            <person name="Sykes S."/>
            <person name="Wortman J."/>
            <person name="Nusbaum C."/>
            <person name="Birren B."/>
        </authorList>
    </citation>
    <scope>NUCLEOTIDE SEQUENCE [LARGE SCALE GENOMIC DNA]</scope>
    <source>
        <strain evidence="1 2">NCTC 12740</strain>
    </source>
</reference>
<dbReference type="STRING" id="1357399.HMPREF2087_00269"/>
<dbReference type="PATRIC" id="fig|1357399.3.peg.281"/>
<dbReference type="EMBL" id="AZJJ01000001">
    <property type="protein sequence ID" value="ETD27357.1"/>
    <property type="molecule type" value="Genomic_DNA"/>
</dbReference>
<dbReference type="HOGENOM" id="CLU_2355838_0_0_7"/>
<accession>V8CJU0</accession>